<dbReference type="Pfam" id="PF07885">
    <property type="entry name" value="Ion_trans_2"/>
    <property type="match status" value="1"/>
</dbReference>
<evidence type="ECO:0000256" key="5">
    <source>
        <dbReference type="ARBA" id="ARBA00023065"/>
    </source>
</evidence>
<evidence type="ECO:0000313" key="12">
    <source>
        <dbReference type="Proteomes" id="UP001235664"/>
    </source>
</evidence>
<keyword evidence="5" id="KW-0406">Ion transport</keyword>
<dbReference type="SUPFAM" id="SSF81324">
    <property type="entry name" value="Voltage-gated potassium channels"/>
    <property type="match status" value="1"/>
</dbReference>
<dbReference type="Gene3D" id="1.10.287.70">
    <property type="match status" value="1"/>
</dbReference>
<organism evidence="11 12">
    <name type="scientific">Qipengyuania benthica</name>
    <dbReference type="NCBI Taxonomy" id="3067651"/>
    <lineage>
        <taxon>Bacteria</taxon>
        <taxon>Pseudomonadati</taxon>
        <taxon>Pseudomonadota</taxon>
        <taxon>Alphaproteobacteria</taxon>
        <taxon>Sphingomonadales</taxon>
        <taxon>Erythrobacteraceae</taxon>
        <taxon>Qipengyuania</taxon>
    </lineage>
</organism>
<sequence>MLSASRAAFALILTALLLALSPGSAIAQETVVVTELPPYTTQQADGRWSGPAIDLYRAAADRTGKDYRFVAASQGTGEPDFPVYADPNLPSGQIRSLPLHTDSIGLIGIGNRSGFTMGLLGLLTPGFFKTVAIVALLVLIAGTIFWLVERRGNDNLQADGSKSRGIGQGFWWAGVTATTIGYGDVVPRTGGGRIVAMIWMLFSMALTAVFTAYLVSLTGQQGGSRSLSEAVAGKQIGIVAGGAVVRSDLSQAEAVQTFATLDTALAAFDRGTIDAVAYPYQPARKAAGDRNVSATDGSIALPVFRVSSDELRQELDRAILSPAWQERVQQAFSR</sequence>
<dbReference type="InterPro" id="IPR028325">
    <property type="entry name" value="VG_K_chnl"/>
</dbReference>
<evidence type="ECO:0000313" key="11">
    <source>
        <dbReference type="EMBL" id="MDP4539375.1"/>
    </source>
</evidence>
<keyword evidence="4 8" id="KW-1133">Transmembrane helix</keyword>
<evidence type="ECO:0000256" key="8">
    <source>
        <dbReference type="SAM" id="Phobius"/>
    </source>
</evidence>
<keyword evidence="2" id="KW-0813">Transport</keyword>
<dbReference type="SUPFAM" id="SSF53850">
    <property type="entry name" value="Periplasmic binding protein-like II"/>
    <property type="match status" value="1"/>
</dbReference>
<proteinExistence type="predicted"/>
<keyword evidence="3 8" id="KW-0812">Transmembrane</keyword>
<comment type="subcellular location">
    <subcellularLocation>
        <location evidence="1">Membrane</location>
        <topology evidence="1">Multi-pass membrane protein</topology>
    </subcellularLocation>
</comment>
<feature type="transmembrane region" description="Helical" evidence="8">
    <location>
        <begin position="169"/>
        <end position="188"/>
    </location>
</feature>
<gene>
    <name evidence="11" type="ORF">Q9K01_07050</name>
</gene>
<keyword evidence="7" id="KW-0407">Ion channel</keyword>
<dbReference type="PANTHER" id="PTHR11537">
    <property type="entry name" value="VOLTAGE-GATED POTASSIUM CHANNEL"/>
    <property type="match status" value="1"/>
</dbReference>
<feature type="transmembrane region" description="Helical" evidence="8">
    <location>
        <begin position="194"/>
        <end position="215"/>
    </location>
</feature>
<dbReference type="InterPro" id="IPR013099">
    <property type="entry name" value="K_chnl_dom"/>
</dbReference>
<protein>
    <submittedName>
        <fullName evidence="11">Ion channel</fullName>
    </submittedName>
</protein>
<reference evidence="11 12" key="1">
    <citation type="submission" date="2023-08" db="EMBL/GenBank/DDBJ databases">
        <title>genomic of DY56.</title>
        <authorList>
            <person name="Wang Y."/>
        </authorList>
    </citation>
    <scope>NUCLEOTIDE SEQUENCE [LARGE SCALE GENOMIC DNA]</scope>
    <source>
        <strain evidence="11 12">DY56-A-20</strain>
    </source>
</reference>
<evidence type="ECO:0000256" key="7">
    <source>
        <dbReference type="ARBA" id="ARBA00023303"/>
    </source>
</evidence>
<feature type="domain" description="Potassium channel" evidence="10">
    <location>
        <begin position="133"/>
        <end position="217"/>
    </location>
</feature>
<accession>A0ABT9H7T2</accession>
<evidence type="ECO:0000256" key="3">
    <source>
        <dbReference type="ARBA" id="ARBA00022692"/>
    </source>
</evidence>
<keyword evidence="6 8" id="KW-0472">Membrane</keyword>
<dbReference type="RefSeq" id="WP_305929508.1">
    <property type="nucleotide sequence ID" value="NZ_JAVAIL010000002.1"/>
</dbReference>
<keyword evidence="12" id="KW-1185">Reference proteome</keyword>
<dbReference type="EMBL" id="JAVAIL010000002">
    <property type="protein sequence ID" value="MDP4539375.1"/>
    <property type="molecule type" value="Genomic_DNA"/>
</dbReference>
<feature type="transmembrane region" description="Helical" evidence="8">
    <location>
        <begin position="127"/>
        <end position="148"/>
    </location>
</feature>
<keyword evidence="9" id="KW-0732">Signal</keyword>
<comment type="caution">
    <text evidence="11">The sequence shown here is derived from an EMBL/GenBank/DDBJ whole genome shotgun (WGS) entry which is preliminary data.</text>
</comment>
<dbReference type="PANTHER" id="PTHR11537:SF252">
    <property type="entry name" value="POTASSIUM VOLTAGE-GATED CHANNEL PROTEIN SHAW"/>
    <property type="match status" value="1"/>
</dbReference>
<evidence type="ECO:0000256" key="4">
    <source>
        <dbReference type="ARBA" id="ARBA00022989"/>
    </source>
</evidence>
<dbReference type="Proteomes" id="UP001235664">
    <property type="component" value="Unassembled WGS sequence"/>
</dbReference>
<evidence type="ECO:0000259" key="10">
    <source>
        <dbReference type="Pfam" id="PF07885"/>
    </source>
</evidence>
<evidence type="ECO:0000256" key="1">
    <source>
        <dbReference type="ARBA" id="ARBA00004141"/>
    </source>
</evidence>
<evidence type="ECO:0000256" key="9">
    <source>
        <dbReference type="SAM" id="SignalP"/>
    </source>
</evidence>
<evidence type="ECO:0000256" key="2">
    <source>
        <dbReference type="ARBA" id="ARBA00022448"/>
    </source>
</evidence>
<feature type="chain" id="PRO_5047257239" evidence="9">
    <location>
        <begin position="28"/>
        <end position="334"/>
    </location>
</feature>
<name>A0ABT9H7T2_9SPHN</name>
<evidence type="ECO:0000256" key="6">
    <source>
        <dbReference type="ARBA" id="ARBA00023136"/>
    </source>
</evidence>
<feature type="signal peptide" evidence="9">
    <location>
        <begin position="1"/>
        <end position="27"/>
    </location>
</feature>